<evidence type="ECO:0000313" key="7">
    <source>
        <dbReference type="Proteomes" id="UP000313849"/>
    </source>
</evidence>
<evidence type="ECO:0000256" key="1">
    <source>
        <dbReference type="ARBA" id="ARBA00023015"/>
    </source>
</evidence>
<dbReference type="Pfam" id="PF00356">
    <property type="entry name" value="LacI"/>
    <property type="match status" value="1"/>
</dbReference>
<dbReference type="InterPro" id="IPR010982">
    <property type="entry name" value="Lambda_DNA-bd_dom_sf"/>
</dbReference>
<reference evidence="6 7" key="1">
    <citation type="submission" date="2019-06" db="EMBL/GenBank/DDBJ databases">
        <title>Draft genome sequence of Miniimonas arenae KCTC 19750T isolated from sea sand.</title>
        <authorList>
            <person name="Park S.-J."/>
        </authorList>
    </citation>
    <scope>NUCLEOTIDE SEQUENCE [LARGE SCALE GENOMIC DNA]</scope>
    <source>
        <strain evidence="6 7">KCTC 19750</strain>
    </source>
</reference>
<dbReference type="RefSeq" id="WP_108719361.1">
    <property type="nucleotide sequence ID" value="NZ_DAMDJA010000110.1"/>
</dbReference>
<dbReference type="SMART" id="SM00354">
    <property type="entry name" value="HTH_LACI"/>
    <property type="match status" value="1"/>
</dbReference>
<evidence type="ECO:0000256" key="4">
    <source>
        <dbReference type="SAM" id="MobiDB-lite"/>
    </source>
</evidence>
<dbReference type="SUPFAM" id="SSF47413">
    <property type="entry name" value="lambda repressor-like DNA-binding domains"/>
    <property type="match status" value="1"/>
</dbReference>
<dbReference type="PROSITE" id="PS50932">
    <property type="entry name" value="HTH_LACI_2"/>
    <property type="match status" value="1"/>
</dbReference>
<dbReference type="InterPro" id="IPR028082">
    <property type="entry name" value="Peripla_BP_I"/>
</dbReference>
<dbReference type="Gene3D" id="3.40.50.2300">
    <property type="match status" value="2"/>
</dbReference>
<comment type="caution">
    <text evidence="6">The sequence shown here is derived from an EMBL/GenBank/DDBJ whole genome shotgun (WGS) entry which is preliminary data.</text>
</comment>
<dbReference type="PANTHER" id="PTHR30146">
    <property type="entry name" value="LACI-RELATED TRANSCRIPTIONAL REPRESSOR"/>
    <property type="match status" value="1"/>
</dbReference>
<dbReference type="Pfam" id="PF13377">
    <property type="entry name" value="Peripla_BP_3"/>
    <property type="match status" value="1"/>
</dbReference>
<dbReference type="SUPFAM" id="SSF53822">
    <property type="entry name" value="Periplasmic binding protein-like I"/>
    <property type="match status" value="1"/>
</dbReference>
<keyword evidence="1" id="KW-0805">Transcription regulation</keyword>
<dbReference type="InterPro" id="IPR000843">
    <property type="entry name" value="HTH_LacI"/>
</dbReference>
<evidence type="ECO:0000256" key="2">
    <source>
        <dbReference type="ARBA" id="ARBA00023125"/>
    </source>
</evidence>
<evidence type="ECO:0000313" key="6">
    <source>
        <dbReference type="EMBL" id="TNU76000.1"/>
    </source>
</evidence>
<dbReference type="AlphaFoldDB" id="A0A5C5BDZ4"/>
<keyword evidence="7" id="KW-1185">Reference proteome</keyword>
<dbReference type="CDD" id="cd01392">
    <property type="entry name" value="HTH_LacI"/>
    <property type="match status" value="1"/>
</dbReference>
<dbReference type="Proteomes" id="UP000313849">
    <property type="component" value="Unassembled WGS sequence"/>
</dbReference>
<dbReference type="GO" id="GO:0003700">
    <property type="term" value="F:DNA-binding transcription factor activity"/>
    <property type="evidence" value="ECO:0007669"/>
    <property type="project" value="TreeGrafter"/>
</dbReference>
<organism evidence="6 7">
    <name type="scientific">Miniimonas arenae</name>
    <dbReference type="NCBI Taxonomy" id="676201"/>
    <lineage>
        <taxon>Bacteria</taxon>
        <taxon>Bacillati</taxon>
        <taxon>Actinomycetota</taxon>
        <taxon>Actinomycetes</taxon>
        <taxon>Micrococcales</taxon>
        <taxon>Beutenbergiaceae</taxon>
        <taxon>Miniimonas</taxon>
    </lineage>
</organism>
<proteinExistence type="predicted"/>
<name>A0A5C5BDZ4_9MICO</name>
<dbReference type="PRINTS" id="PR00036">
    <property type="entry name" value="HTHLACI"/>
</dbReference>
<dbReference type="GO" id="GO:0000976">
    <property type="term" value="F:transcription cis-regulatory region binding"/>
    <property type="evidence" value="ECO:0007669"/>
    <property type="project" value="TreeGrafter"/>
</dbReference>
<dbReference type="InterPro" id="IPR046335">
    <property type="entry name" value="LacI/GalR-like_sensor"/>
</dbReference>
<dbReference type="PROSITE" id="PS00356">
    <property type="entry name" value="HTH_LACI_1"/>
    <property type="match status" value="1"/>
</dbReference>
<accession>A0A5C5BDZ4</accession>
<dbReference type="OrthoDB" id="3258243at2"/>
<protein>
    <submittedName>
        <fullName evidence="6">LacI family transcriptional regulator</fullName>
    </submittedName>
</protein>
<sequence length="354" mass="37227">MRSGATISDVADAAGVSRATVSRVMNGGKVDPELTRRVRAAAARLSYRPSVTARSLSLGRTAAVGIVVPDLTNPMFQTVLRSVAAGAYDSGYSVVVAESAGRFDREAEIARSTRARTDALVLVSPRVGADELGELLADIEPVVMVNRSLPGSDIPAVSVDYSSGMVTVLEHLVGLGHRQVVYLTGPERSPSNIARLDGLGRVARAVGDVRITTLPCGADLSDGYRLAHAVLATRATAVVAYNDQVAFGLLAHLHELGVDVPAELSVVGFDDIELASYATPALTTVHVPYEAIGRRAWERLHERVAPRPADAAAETGGTEILPVHFVERLSTRRLAAPDGEPSARADVTSDAATV</sequence>
<dbReference type="Gene3D" id="1.10.260.40">
    <property type="entry name" value="lambda repressor-like DNA-binding domains"/>
    <property type="match status" value="1"/>
</dbReference>
<evidence type="ECO:0000256" key="3">
    <source>
        <dbReference type="ARBA" id="ARBA00023163"/>
    </source>
</evidence>
<feature type="region of interest" description="Disordered" evidence="4">
    <location>
        <begin position="335"/>
        <end position="354"/>
    </location>
</feature>
<keyword evidence="3" id="KW-0804">Transcription</keyword>
<feature type="domain" description="HTH lacI-type" evidence="5">
    <location>
        <begin position="5"/>
        <end position="58"/>
    </location>
</feature>
<dbReference type="EMBL" id="VENP01000012">
    <property type="protein sequence ID" value="TNU76000.1"/>
    <property type="molecule type" value="Genomic_DNA"/>
</dbReference>
<gene>
    <name evidence="6" type="ORF">FH969_04895</name>
</gene>
<dbReference type="PANTHER" id="PTHR30146:SF138">
    <property type="entry name" value="TRANSCRIPTIONAL REGULATORY PROTEIN"/>
    <property type="match status" value="1"/>
</dbReference>
<evidence type="ECO:0000259" key="5">
    <source>
        <dbReference type="PROSITE" id="PS50932"/>
    </source>
</evidence>
<keyword evidence="2" id="KW-0238">DNA-binding</keyword>
<dbReference type="CDD" id="cd06267">
    <property type="entry name" value="PBP1_LacI_sugar_binding-like"/>
    <property type="match status" value="1"/>
</dbReference>